<dbReference type="InterPro" id="IPR000531">
    <property type="entry name" value="Beta-barrel_TonB"/>
</dbReference>
<keyword evidence="10" id="KW-0732">Signal</keyword>
<proteinExistence type="inferred from homology"/>
<dbReference type="InterPro" id="IPR037066">
    <property type="entry name" value="Plug_dom_sf"/>
</dbReference>
<gene>
    <name evidence="13" type="ORF">MDMS009_697</name>
</gene>
<dbReference type="InterPro" id="IPR012910">
    <property type="entry name" value="Plug_dom"/>
</dbReference>
<evidence type="ECO:0000256" key="7">
    <source>
        <dbReference type="ARBA" id="ARBA00023237"/>
    </source>
</evidence>
<dbReference type="InterPro" id="IPR039426">
    <property type="entry name" value="TonB-dep_rcpt-like"/>
</dbReference>
<keyword evidence="3 8" id="KW-1134">Transmembrane beta strand</keyword>
<evidence type="ECO:0000256" key="10">
    <source>
        <dbReference type="SAM" id="SignalP"/>
    </source>
</evidence>
<dbReference type="Pfam" id="PF00593">
    <property type="entry name" value="TonB_dep_Rec_b-barrel"/>
    <property type="match status" value="1"/>
</dbReference>
<keyword evidence="2 8" id="KW-0813">Transport</keyword>
<keyword evidence="5 9" id="KW-0798">TonB box</keyword>
<feature type="signal peptide" evidence="10">
    <location>
        <begin position="1"/>
        <end position="24"/>
    </location>
</feature>
<feature type="domain" description="TonB-dependent receptor plug" evidence="12">
    <location>
        <begin position="55"/>
        <end position="139"/>
    </location>
</feature>
<dbReference type="GO" id="GO:0015344">
    <property type="term" value="F:siderophore uptake transmembrane transporter activity"/>
    <property type="evidence" value="ECO:0007669"/>
    <property type="project" value="TreeGrafter"/>
</dbReference>
<keyword evidence="6 8" id="KW-0472">Membrane</keyword>
<dbReference type="Gene3D" id="2.40.170.20">
    <property type="entry name" value="TonB-dependent receptor, beta-barrel domain"/>
    <property type="match status" value="1"/>
</dbReference>
<evidence type="ECO:0000256" key="6">
    <source>
        <dbReference type="ARBA" id="ARBA00023136"/>
    </source>
</evidence>
<keyword evidence="4 8" id="KW-0812">Transmembrane</keyword>
<sequence>MLVKPQQLTLSLLVSLAMTSTAYAEHVALPAMSITGIAGETTPYALPESIISSPDSGDMLKKLPGANINQNGPLTSLVQYRGMYADRVNVVVDGLALSTAGPNRMDSPLSYVPSSQLDNIAIYRGIAPVSSGIETIGGTVKAESRQAEFGSSDEIEVHGNLNSLYSTNGDTRSVGANTSMANQHHRLQLSGSVDRSHDQEFDGGDILPTESDRDTLGIAYGFRHNDTELEFDLNHLDTGETGTPALPMDIIWIRGETLKAGITQQLDNGGKLTAKVHYQDVDHQMDNFSLRQPGMMLRYNDADVLAKGFQLGYSQGNWGFGLDADSAEHNSLISDPSNAMFFVNNFNEVERDRLSAFAEWDGAIADKWQMQSGLRLTHVKTDADDVDSSMAGMMMPVATLRDDFNNADQSQEDTLADIVFKFTRTLSSSLDLELGFARKERAPSYQERYLWLPLQATSGLADGKNYIGNLNLDPETSYQFEIGLDWHQPDFAISPRLFYHHVNDYIQGVATDNAAAIMVSNNMSPMAGTPLQYDNVDAKLYGIDTNWLWALTDHWQLDGTVSYVRGKRRDTNDNLYRIAPLTARTQLSYIQPDWRVAVEAVTVAAQNKISTENEEAKTGGYAFFNLSGQYSVSKAVSVQAGVNNLLDRKYSNHLGGYNRVSGNDDIAVGDRLPGLGRSFYLGLNLNW</sequence>
<dbReference type="SUPFAM" id="SSF56935">
    <property type="entry name" value="Porins"/>
    <property type="match status" value="1"/>
</dbReference>
<dbReference type="PANTHER" id="PTHR30069:SF49">
    <property type="entry name" value="OUTER MEMBRANE PROTEIN C"/>
    <property type="match status" value="1"/>
</dbReference>
<evidence type="ECO:0000256" key="1">
    <source>
        <dbReference type="ARBA" id="ARBA00004571"/>
    </source>
</evidence>
<dbReference type="Gene3D" id="2.170.130.10">
    <property type="entry name" value="TonB-dependent receptor, plug domain"/>
    <property type="match status" value="1"/>
</dbReference>
<dbReference type="InterPro" id="IPR036942">
    <property type="entry name" value="Beta-barrel_TonB_sf"/>
</dbReference>
<comment type="subcellular location">
    <subcellularLocation>
        <location evidence="1 8">Cell outer membrane</location>
        <topology evidence="1 8">Multi-pass membrane protein</topology>
    </subcellularLocation>
</comment>
<comment type="similarity">
    <text evidence="8 9">Belongs to the TonB-dependent receptor family.</text>
</comment>
<dbReference type="PROSITE" id="PS52016">
    <property type="entry name" value="TONB_DEPENDENT_REC_3"/>
    <property type="match status" value="1"/>
</dbReference>
<dbReference type="HOGENOM" id="CLU_014873_0_0_6"/>
<evidence type="ECO:0000256" key="2">
    <source>
        <dbReference type="ARBA" id="ARBA00022448"/>
    </source>
</evidence>
<dbReference type="GO" id="GO:0044718">
    <property type="term" value="P:siderophore transmembrane transport"/>
    <property type="evidence" value="ECO:0007669"/>
    <property type="project" value="TreeGrafter"/>
</dbReference>
<dbReference type="Proteomes" id="UP000004679">
    <property type="component" value="Unassembled WGS sequence"/>
</dbReference>
<evidence type="ECO:0000259" key="11">
    <source>
        <dbReference type="Pfam" id="PF00593"/>
    </source>
</evidence>
<evidence type="ECO:0000313" key="13">
    <source>
        <dbReference type="EMBL" id="EEF80758.1"/>
    </source>
</evidence>
<protein>
    <submittedName>
        <fullName evidence="13">TonB-dependent receptor domain protein</fullName>
    </submittedName>
</protein>
<organism evidence="13 14">
    <name type="scientific">Methylophaga thiooxydans DMS010</name>
    <dbReference type="NCBI Taxonomy" id="637616"/>
    <lineage>
        <taxon>Bacteria</taxon>
        <taxon>Pseudomonadati</taxon>
        <taxon>Pseudomonadota</taxon>
        <taxon>Gammaproteobacteria</taxon>
        <taxon>Thiotrichales</taxon>
        <taxon>Piscirickettsiaceae</taxon>
        <taxon>Methylophaga</taxon>
    </lineage>
</organism>
<dbReference type="EMBL" id="GG657889">
    <property type="protein sequence ID" value="EEF80758.1"/>
    <property type="molecule type" value="Genomic_DNA"/>
</dbReference>
<dbReference type="GO" id="GO:0009279">
    <property type="term" value="C:cell outer membrane"/>
    <property type="evidence" value="ECO:0007669"/>
    <property type="project" value="UniProtKB-SubCell"/>
</dbReference>
<dbReference type="PANTHER" id="PTHR30069">
    <property type="entry name" value="TONB-DEPENDENT OUTER MEMBRANE RECEPTOR"/>
    <property type="match status" value="1"/>
</dbReference>
<evidence type="ECO:0000256" key="8">
    <source>
        <dbReference type="PROSITE-ProRule" id="PRU01360"/>
    </source>
</evidence>
<accession>C0N381</accession>
<evidence type="ECO:0000256" key="3">
    <source>
        <dbReference type="ARBA" id="ARBA00022452"/>
    </source>
</evidence>
<evidence type="ECO:0000313" key="14">
    <source>
        <dbReference type="Proteomes" id="UP000004679"/>
    </source>
</evidence>
<name>C0N381_9GAMM</name>
<feature type="domain" description="TonB-dependent receptor-like beta-barrel" evidence="11">
    <location>
        <begin position="210"/>
        <end position="645"/>
    </location>
</feature>
<evidence type="ECO:0000256" key="4">
    <source>
        <dbReference type="ARBA" id="ARBA00022692"/>
    </source>
</evidence>
<dbReference type="AlphaFoldDB" id="C0N381"/>
<evidence type="ECO:0000259" key="12">
    <source>
        <dbReference type="Pfam" id="PF07715"/>
    </source>
</evidence>
<evidence type="ECO:0000256" key="9">
    <source>
        <dbReference type="RuleBase" id="RU003357"/>
    </source>
</evidence>
<keyword evidence="7 8" id="KW-0998">Cell outer membrane</keyword>
<reference evidence="13 14" key="1">
    <citation type="journal article" date="2011" name="J. Bacteriol.">
        <title>Draft genome sequence of the chemolithoheterotrophic, halophilic methylotroph Methylophaga thiooxydans DMS010.</title>
        <authorList>
            <person name="Boden R."/>
            <person name="Ferriera S."/>
            <person name="Johnson J."/>
            <person name="Kelly D.P."/>
            <person name="Murrell J.C."/>
            <person name="Schafer H."/>
        </authorList>
    </citation>
    <scope>NUCLEOTIDE SEQUENCE [LARGE SCALE GENOMIC DNA]</scope>
    <source>
        <strain evidence="13 14">DMS010</strain>
    </source>
</reference>
<keyword evidence="13" id="KW-0675">Receptor</keyword>
<feature type="chain" id="PRO_5002900707" evidence="10">
    <location>
        <begin position="25"/>
        <end position="687"/>
    </location>
</feature>
<keyword evidence="14" id="KW-1185">Reference proteome</keyword>
<dbReference type="OrthoDB" id="5332150at2"/>
<evidence type="ECO:0000256" key="5">
    <source>
        <dbReference type="ARBA" id="ARBA00023077"/>
    </source>
</evidence>
<dbReference type="Pfam" id="PF07715">
    <property type="entry name" value="Plug"/>
    <property type="match status" value="1"/>
</dbReference>